<name>D5T2X9_LEUKI</name>
<proteinExistence type="predicted"/>
<dbReference type="AlphaFoldDB" id="D5T2X9"/>
<dbReference type="HOGENOM" id="CLU_162629_0_0_9"/>
<dbReference type="EMBL" id="CP001758">
    <property type="protein sequence ID" value="ADG40628.1"/>
    <property type="molecule type" value="Genomic_DNA"/>
</dbReference>
<evidence type="ECO:0000313" key="1">
    <source>
        <dbReference type="EMBL" id="ADG40628.1"/>
    </source>
</evidence>
<accession>D5T2X9</accession>
<dbReference type="Proteomes" id="UP000002362">
    <property type="component" value="Chromosome"/>
</dbReference>
<dbReference type="KEGG" id="lki:LKI_05435"/>
<protein>
    <submittedName>
        <fullName evidence="1">Uncharacterized protein</fullName>
    </submittedName>
</protein>
<evidence type="ECO:0000313" key="2">
    <source>
        <dbReference type="Proteomes" id="UP000002362"/>
    </source>
</evidence>
<dbReference type="eggNOG" id="ENOG50333JX">
    <property type="taxonomic scope" value="Bacteria"/>
</dbReference>
<reference evidence="1 2" key="1">
    <citation type="journal article" date="2010" name="J. Bacteriol.">
        <title>Complete genome sequence analysis of Leuconostoc kimchii IMSNU 11154.</title>
        <authorList>
            <person name="Oh H.M."/>
            <person name="Cho Y.J."/>
            <person name="Kim B.K."/>
            <person name="Roe J.H."/>
            <person name="Kang S.O."/>
            <person name="Nahm B.H."/>
            <person name="Jeong G."/>
            <person name="Han H.U."/>
            <person name="Chun J."/>
        </authorList>
    </citation>
    <scope>NUCLEOTIDE SEQUENCE [LARGE SCALE GENOMIC DNA]</scope>
    <source>
        <strain evidence="2">IMSNU 11154 / KCTC 2386 / IH25</strain>
    </source>
</reference>
<gene>
    <name evidence="1" type="ordered locus">LKI_05435</name>
</gene>
<sequence>MLPDSKNTTRSATCLANPISWVTMIMVIPVPAKFFITSRTSPTISGSKAEVGSSNSITSGDIAKARAIAIRCFCPPDKEFTDTSALSAKLTTSSNSRAFFSAAVLSIFPSSTGANIIFSNTV</sequence>
<dbReference type="AntiFam" id="ANF00062">
    <property type="entry name" value="Shadow ORF (opposite ABC transporter protein)"/>
</dbReference>
<organism evidence="1 2">
    <name type="scientific">Leuconostoc kimchii (strain IMSNU 11154 / KCTC 2386 / IH25)</name>
    <dbReference type="NCBI Taxonomy" id="762051"/>
    <lineage>
        <taxon>Bacteria</taxon>
        <taxon>Bacillati</taxon>
        <taxon>Bacillota</taxon>
        <taxon>Bacilli</taxon>
        <taxon>Lactobacillales</taxon>
        <taxon>Lactobacillaceae</taxon>
        <taxon>Leuconostoc</taxon>
    </lineage>
</organism>